<organism evidence="1">
    <name type="scientific">uncultured Caudovirales phage</name>
    <dbReference type="NCBI Taxonomy" id="2100421"/>
    <lineage>
        <taxon>Viruses</taxon>
        <taxon>Duplodnaviria</taxon>
        <taxon>Heunggongvirae</taxon>
        <taxon>Uroviricota</taxon>
        <taxon>Caudoviricetes</taxon>
        <taxon>Peduoviridae</taxon>
        <taxon>Maltschvirus</taxon>
        <taxon>Maltschvirus maltsch</taxon>
    </lineage>
</organism>
<gene>
    <name evidence="1" type="ORF">10S13_61</name>
</gene>
<sequence length="156" mass="18053">MARPRKLNATKQGHRTKEELEQAELQENGLAKFEQVDVNNIPSDLTKDGKKEWKRVVPLLEQLPIAELDYDRIKRYCQLVALTDEAYRHIMKYGSVNEDGTKRTPQYFNYMDGLKELKSICGQLGMTIDSRMKLVVPTPNEQKQSVYDQFGVDDDD</sequence>
<name>A0A2H4J309_9CAUD</name>
<dbReference type="NCBIfam" id="TIGR01558">
    <property type="entry name" value="sm_term_P27"/>
    <property type="match status" value="1"/>
</dbReference>
<accession>A0A2H4J309</accession>
<protein>
    <submittedName>
        <fullName evidence="1">Putative terminase small subunit</fullName>
    </submittedName>
</protein>
<dbReference type="EMBL" id="MF417891">
    <property type="protein sequence ID" value="ASN69525.1"/>
    <property type="molecule type" value="Genomic_DNA"/>
</dbReference>
<dbReference type="InterPro" id="IPR006448">
    <property type="entry name" value="Phage_term_ssu_P27"/>
</dbReference>
<proteinExistence type="predicted"/>
<dbReference type="Pfam" id="PF05119">
    <property type="entry name" value="Terminase_4"/>
    <property type="match status" value="1"/>
</dbReference>
<evidence type="ECO:0000313" key="1">
    <source>
        <dbReference type="EMBL" id="ASN69525.1"/>
    </source>
</evidence>
<reference evidence="1" key="1">
    <citation type="submission" date="2017-06" db="EMBL/GenBank/DDBJ databases">
        <title>Novel phages from South African skin metaviromes.</title>
        <authorList>
            <person name="van Zyl L.J."/>
            <person name="Abrahams Y."/>
            <person name="Stander E.A."/>
            <person name="Kirby B.M."/>
            <person name="Clavaud C."/>
            <person name="Farcet C."/>
            <person name="Breton L."/>
            <person name="Trindade M.I."/>
        </authorList>
    </citation>
    <scope>NUCLEOTIDE SEQUENCE</scope>
</reference>